<reference evidence="2 3" key="1">
    <citation type="journal article" date="2016" name="Front. Microbiol.">
        <title>Comparative Genomics Analysis of Streptomyces Species Reveals Their Adaptation to the Marine Environment and Their Diversity at the Genomic Level.</title>
        <authorList>
            <person name="Tian X."/>
            <person name="Zhang Z."/>
            <person name="Yang T."/>
            <person name="Chen M."/>
            <person name="Li J."/>
            <person name="Chen F."/>
            <person name="Yang J."/>
            <person name="Li W."/>
            <person name="Zhang B."/>
            <person name="Zhang Z."/>
            <person name="Wu J."/>
            <person name="Zhang C."/>
            <person name="Long L."/>
            <person name="Xiao J."/>
        </authorList>
    </citation>
    <scope>NUCLEOTIDE SEQUENCE [LARGE SCALE GENOMIC DNA]</scope>
    <source>
        <strain evidence="2 3">SCSIO M10372</strain>
    </source>
</reference>
<keyword evidence="3" id="KW-1185">Reference proteome</keyword>
<sequence length="68" mass="7326">MSDTVKMKLTFPRGKQMPGEIVEVAADEVHRWKGYAEPVDDKKADEPAKTAGDKNPSTGSVPQKAAGK</sequence>
<dbReference type="AlphaFoldDB" id="A0A1E7LJE3"/>
<dbReference type="EMBL" id="LJGZ01000103">
    <property type="protein sequence ID" value="OEV16298.1"/>
    <property type="molecule type" value="Genomic_DNA"/>
</dbReference>
<proteinExistence type="predicted"/>
<accession>A0A1E7LJE3</accession>
<evidence type="ECO:0000313" key="2">
    <source>
        <dbReference type="EMBL" id="OEV16298.1"/>
    </source>
</evidence>
<dbReference type="RefSeq" id="WP_070203841.1">
    <property type="nucleotide sequence ID" value="NZ_LJGZ01000103.1"/>
</dbReference>
<gene>
    <name evidence="2" type="ORF">AN221_32315</name>
</gene>
<protein>
    <submittedName>
        <fullName evidence="2">Uncharacterized protein</fullName>
    </submittedName>
</protein>
<dbReference type="Proteomes" id="UP000175971">
    <property type="component" value="Unassembled WGS sequence"/>
</dbReference>
<feature type="region of interest" description="Disordered" evidence="1">
    <location>
        <begin position="33"/>
        <end position="68"/>
    </location>
</feature>
<dbReference type="OrthoDB" id="4333612at2"/>
<organism evidence="2 3">
    <name type="scientific">Streptomyces nanshensis</name>
    <dbReference type="NCBI Taxonomy" id="518642"/>
    <lineage>
        <taxon>Bacteria</taxon>
        <taxon>Bacillati</taxon>
        <taxon>Actinomycetota</taxon>
        <taxon>Actinomycetes</taxon>
        <taxon>Kitasatosporales</taxon>
        <taxon>Streptomycetaceae</taxon>
        <taxon>Streptomyces</taxon>
    </lineage>
</organism>
<feature type="compositionally biased region" description="Basic and acidic residues" evidence="1">
    <location>
        <begin position="39"/>
        <end position="52"/>
    </location>
</feature>
<name>A0A1E7LJE3_9ACTN</name>
<evidence type="ECO:0000313" key="3">
    <source>
        <dbReference type="Proteomes" id="UP000175971"/>
    </source>
</evidence>
<comment type="caution">
    <text evidence="2">The sequence shown here is derived from an EMBL/GenBank/DDBJ whole genome shotgun (WGS) entry which is preliminary data.</text>
</comment>
<evidence type="ECO:0000256" key="1">
    <source>
        <dbReference type="SAM" id="MobiDB-lite"/>
    </source>
</evidence>